<name>A0ABU3K7B0_9BACT</name>
<keyword evidence="8" id="KW-1185">Reference proteome</keyword>
<keyword evidence="5 6" id="KW-0472">Membrane</keyword>
<keyword evidence="2" id="KW-1003">Cell membrane</keyword>
<dbReference type="CDD" id="cd16914">
    <property type="entry name" value="EcfT"/>
    <property type="match status" value="1"/>
</dbReference>
<keyword evidence="4 6" id="KW-1133">Transmembrane helix</keyword>
<keyword evidence="3 6" id="KW-0812">Transmembrane</keyword>
<sequence>MTNLSLFQDEQTWVHRLDGRTKILCLLGLFCLSLVFSDPVYLFGLTLGIFGLVLCARCITNLKKIWILLALLFVYNVVLWPFFVEGTTPLWTIAGMTVMREGIFHGMGMGLRLNAMLISGIILLSTTAIEEFAESSHRLGVPRSLGFAVALAFRWVPNLLSSIGAVIQAQRSRGLDLKSTSLTGKIRQYPALVVPLIGHTLRQTNLLAMALESKGFGPGEPRRPLFESHLTIQDYCALVIMSGVVLGSLWMRMNGYGTI</sequence>
<proteinExistence type="predicted"/>
<protein>
    <submittedName>
        <fullName evidence="7">Energy-coupling factor transporter transmembrane component T</fullName>
    </submittedName>
</protein>
<evidence type="ECO:0000256" key="2">
    <source>
        <dbReference type="ARBA" id="ARBA00022475"/>
    </source>
</evidence>
<accession>A0ABU3K7B0</accession>
<comment type="caution">
    <text evidence="7">The sequence shown here is derived from an EMBL/GenBank/DDBJ whole genome shotgun (WGS) entry which is preliminary data.</text>
</comment>
<evidence type="ECO:0000313" key="7">
    <source>
        <dbReference type="EMBL" id="MDT7042247.1"/>
    </source>
</evidence>
<dbReference type="PANTHER" id="PTHR34857">
    <property type="entry name" value="SLL0384 PROTEIN"/>
    <property type="match status" value="1"/>
</dbReference>
<dbReference type="PANTHER" id="PTHR34857:SF2">
    <property type="entry name" value="SLL0384 PROTEIN"/>
    <property type="match status" value="1"/>
</dbReference>
<reference evidence="7 8" key="1">
    <citation type="journal article" date="2023" name="ISME J.">
        <title>Cultivation and genomic characterization of novel and ubiquitous marine nitrite-oxidizing bacteria from the Nitrospirales.</title>
        <authorList>
            <person name="Mueller A.J."/>
            <person name="Daebeler A."/>
            <person name="Herbold C.W."/>
            <person name="Kirkegaard R.H."/>
            <person name="Daims H."/>
        </authorList>
    </citation>
    <scope>NUCLEOTIDE SEQUENCE [LARGE SCALE GENOMIC DNA]</scope>
    <source>
        <strain evidence="7 8">EB</strain>
    </source>
</reference>
<evidence type="ECO:0000256" key="6">
    <source>
        <dbReference type="SAM" id="Phobius"/>
    </source>
</evidence>
<evidence type="ECO:0000256" key="5">
    <source>
        <dbReference type="ARBA" id="ARBA00023136"/>
    </source>
</evidence>
<evidence type="ECO:0000256" key="4">
    <source>
        <dbReference type="ARBA" id="ARBA00022989"/>
    </source>
</evidence>
<gene>
    <name evidence="7" type="ORF">PPG34_07775</name>
</gene>
<dbReference type="Pfam" id="PF02361">
    <property type="entry name" value="CbiQ"/>
    <property type="match status" value="1"/>
</dbReference>
<dbReference type="RefSeq" id="WP_313832625.1">
    <property type="nucleotide sequence ID" value="NZ_JAQOUE010000001.1"/>
</dbReference>
<feature type="transmembrane region" description="Helical" evidence="6">
    <location>
        <begin position="145"/>
        <end position="167"/>
    </location>
</feature>
<dbReference type="InterPro" id="IPR003339">
    <property type="entry name" value="ABC/ECF_trnsptr_transmembrane"/>
</dbReference>
<evidence type="ECO:0000256" key="3">
    <source>
        <dbReference type="ARBA" id="ARBA00022692"/>
    </source>
</evidence>
<dbReference type="InterPro" id="IPR051611">
    <property type="entry name" value="ECF_transporter_component"/>
</dbReference>
<comment type="subcellular location">
    <subcellularLocation>
        <location evidence="1">Membrane</location>
        <topology evidence="1">Multi-pass membrane protein</topology>
    </subcellularLocation>
</comment>
<evidence type="ECO:0000313" key="8">
    <source>
        <dbReference type="Proteomes" id="UP001250932"/>
    </source>
</evidence>
<feature type="transmembrane region" description="Helical" evidence="6">
    <location>
        <begin position="66"/>
        <end position="83"/>
    </location>
</feature>
<feature type="transmembrane region" description="Helical" evidence="6">
    <location>
        <begin position="232"/>
        <end position="251"/>
    </location>
</feature>
<evidence type="ECO:0000256" key="1">
    <source>
        <dbReference type="ARBA" id="ARBA00004141"/>
    </source>
</evidence>
<feature type="transmembrane region" description="Helical" evidence="6">
    <location>
        <begin position="42"/>
        <end position="59"/>
    </location>
</feature>
<feature type="transmembrane region" description="Helical" evidence="6">
    <location>
        <begin position="103"/>
        <end position="124"/>
    </location>
</feature>
<dbReference type="Proteomes" id="UP001250932">
    <property type="component" value="Unassembled WGS sequence"/>
</dbReference>
<organism evidence="7 8">
    <name type="scientific">Candidatus Nitronereus thalassa</name>
    <dbReference type="NCBI Taxonomy" id="3020898"/>
    <lineage>
        <taxon>Bacteria</taxon>
        <taxon>Pseudomonadati</taxon>
        <taxon>Nitrospirota</taxon>
        <taxon>Nitrospiria</taxon>
        <taxon>Nitrospirales</taxon>
        <taxon>Nitrospiraceae</taxon>
        <taxon>Candidatus Nitronereus</taxon>
    </lineage>
</organism>
<dbReference type="EMBL" id="JAQOUE010000001">
    <property type="protein sequence ID" value="MDT7042247.1"/>
    <property type="molecule type" value="Genomic_DNA"/>
</dbReference>